<keyword evidence="1" id="KW-0472">Membrane</keyword>
<keyword evidence="1" id="KW-0812">Transmembrane</keyword>
<dbReference type="EMBL" id="CP007496">
    <property type="protein sequence ID" value="AJA06898.1"/>
    <property type="molecule type" value="Genomic_DNA"/>
</dbReference>
<feature type="transmembrane region" description="Helical" evidence="1">
    <location>
        <begin position="67"/>
        <end position="84"/>
    </location>
</feature>
<evidence type="ECO:0000313" key="3">
    <source>
        <dbReference type="EMBL" id="AJA06898.1"/>
    </source>
</evidence>
<feature type="transmembrane region" description="Helical" evidence="1">
    <location>
        <begin position="5"/>
        <end position="23"/>
    </location>
</feature>
<protein>
    <recommendedName>
        <fullName evidence="2">CAAX prenyl protease 2/Lysostaphin resistance protein A-like domain-containing protein</fullName>
    </recommendedName>
</protein>
<feature type="transmembrane region" description="Helical" evidence="1">
    <location>
        <begin position="29"/>
        <end position="46"/>
    </location>
</feature>
<dbReference type="KEGG" id="sox:TM7x_03055"/>
<sequence>MIYLYAIVCVYLMLPILICTGVIPWNMKFATLVVGAVAMYIVMRILGNTHSDIGITRQHTIYSLRTVLPITIALIIAAGLFLLLEKPRFSPTEGIGFYVFYIFISCPAQELLFRGILSRMLQELRLHRVLELGVAAALFGYAHIIYGDMLTVVVMSIVGLLWYRAYQCSSNLIGVTISHVVLGVMTIALGIID</sequence>
<keyword evidence="1" id="KW-1133">Transmembrane helix</keyword>
<dbReference type="Pfam" id="PF02517">
    <property type="entry name" value="Rce1-like"/>
    <property type="match status" value="1"/>
</dbReference>
<dbReference type="Proteomes" id="UP000030902">
    <property type="component" value="Chromosome"/>
</dbReference>
<organism evidence="3 4">
    <name type="scientific">Candidatus Nanosynbacter lyticus</name>
    <dbReference type="NCBI Taxonomy" id="2093824"/>
    <lineage>
        <taxon>Bacteria</taxon>
        <taxon>Candidatus Saccharimonadota</taxon>
        <taxon>Candidatus Saccharimonadia</taxon>
        <taxon>Candidatus Nanosynbacterales</taxon>
        <taxon>Candidatus Nanosynbacteraceae</taxon>
        <taxon>Candidatus Nanosynbacter</taxon>
    </lineage>
</organism>
<dbReference type="InterPro" id="IPR003675">
    <property type="entry name" value="Rce1/LyrA-like_dom"/>
</dbReference>
<dbReference type="GO" id="GO:0080120">
    <property type="term" value="P:CAAX-box protein maturation"/>
    <property type="evidence" value="ECO:0007669"/>
    <property type="project" value="UniProtKB-ARBA"/>
</dbReference>
<evidence type="ECO:0000313" key="4">
    <source>
        <dbReference type="Proteomes" id="UP000030902"/>
    </source>
</evidence>
<accession>A0A6S4GSN0</accession>
<dbReference type="GO" id="GO:0004175">
    <property type="term" value="F:endopeptidase activity"/>
    <property type="evidence" value="ECO:0007669"/>
    <property type="project" value="UniProtKB-ARBA"/>
</dbReference>
<reference evidence="3 4" key="1">
    <citation type="journal article" date="2015" name="Proc. Natl. Acad. Sci. U.S.A.">
        <title>Cultivation of a human-associated TM7 phylotype reveals a reduced genome and epibiotic parasitic lifestyle.</title>
        <authorList>
            <person name="He X."/>
            <person name="McLean J.S."/>
            <person name="Edlund A."/>
            <person name="Yooseph S."/>
            <person name="Hall A.P."/>
            <person name="Liu S.Y."/>
            <person name="Dorrestein P.C."/>
            <person name="Esquenazi E."/>
            <person name="Hunter R.C."/>
            <person name="Cheng G."/>
            <person name="Nelson K.E."/>
            <person name="Lux R."/>
            <person name="Shi W."/>
        </authorList>
    </citation>
    <scope>NUCLEOTIDE SEQUENCE [LARGE SCALE GENOMIC DNA]</scope>
    <source>
        <strain evidence="3 4">TM7x</strain>
    </source>
</reference>
<evidence type="ECO:0000259" key="2">
    <source>
        <dbReference type="Pfam" id="PF02517"/>
    </source>
</evidence>
<proteinExistence type="predicted"/>
<gene>
    <name evidence="3" type="ORF">TM7x_03055</name>
</gene>
<feature type="domain" description="CAAX prenyl protease 2/Lysostaphin resistance protein A-like" evidence="2">
    <location>
        <begin position="95"/>
        <end position="182"/>
    </location>
</feature>
<dbReference type="AlphaFoldDB" id="A0A6S4GSN0"/>
<keyword evidence="4" id="KW-1185">Reference proteome</keyword>
<evidence type="ECO:0000256" key="1">
    <source>
        <dbReference type="SAM" id="Phobius"/>
    </source>
</evidence>
<feature type="transmembrane region" description="Helical" evidence="1">
    <location>
        <begin position="172"/>
        <end position="192"/>
    </location>
</feature>
<name>A0A6S4GSN0_9BACT</name>
<feature type="transmembrane region" description="Helical" evidence="1">
    <location>
        <begin position="129"/>
        <end position="160"/>
    </location>
</feature>